<name>A0A1I5T5Q1_9BACI</name>
<evidence type="ECO:0000256" key="3">
    <source>
        <dbReference type="RuleBase" id="RU364072"/>
    </source>
</evidence>
<dbReference type="Pfam" id="PF00364">
    <property type="entry name" value="Biotin_lipoyl"/>
    <property type="match status" value="1"/>
</dbReference>
<dbReference type="InterPro" id="IPR000089">
    <property type="entry name" value="Biotin_lipoyl"/>
</dbReference>
<evidence type="ECO:0000259" key="5">
    <source>
        <dbReference type="PROSITE" id="PS50968"/>
    </source>
</evidence>
<dbReference type="OrthoDB" id="9811735at2"/>
<comment type="pathway">
    <text evidence="3">Lipid metabolism; fatty acid biosynthesis.</text>
</comment>
<keyword evidence="3" id="KW-0275">Fatty acid biosynthesis</keyword>
<keyword evidence="3" id="KW-0443">Lipid metabolism</keyword>
<dbReference type="PROSITE" id="PS50968">
    <property type="entry name" value="BIOTINYL_LIPOYL"/>
    <property type="match status" value="1"/>
</dbReference>
<feature type="compositionally biased region" description="Basic and acidic residues" evidence="4">
    <location>
        <begin position="66"/>
        <end position="79"/>
    </location>
</feature>
<proteinExistence type="predicted"/>
<dbReference type="Proteomes" id="UP000198892">
    <property type="component" value="Unassembled WGS sequence"/>
</dbReference>
<evidence type="ECO:0000256" key="4">
    <source>
        <dbReference type="SAM" id="MobiDB-lite"/>
    </source>
</evidence>
<reference evidence="7" key="1">
    <citation type="submission" date="2016-10" db="EMBL/GenBank/DDBJ databases">
        <authorList>
            <person name="Varghese N."/>
            <person name="Submissions S."/>
        </authorList>
    </citation>
    <scope>NUCLEOTIDE SEQUENCE [LARGE SCALE GENOMIC DNA]</scope>
    <source>
        <strain evidence="7">S7</strain>
    </source>
</reference>
<dbReference type="PRINTS" id="PR01071">
    <property type="entry name" value="ACOABIOTINCC"/>
</dbReference>
<dbReference type="GO" id="GO:0003989">
    <property type="term" value="F:acetyl-CoA carboxylase activity"/>
    <property type="evidence" value="ECO:0007669"/>
    <property type="project" value="InterPro"/>
</dbReference>
<sequence length="157" mass="17029">MFTMDEIKELIRAVDESSVGELKIQGETEEKITIKKEGTAAAPAVQPAPAVQSGQQPAPAPAVESGSKENEAPHKNENLKEIVSPMVGTFYRAPSPEASMYVKEGDRVKEDSVVCIVEAMKLMNELEAETSGEIVDILVDDGELVEYGQPLFLVDPR</sequence>
<feature type="region of interest" description="Disordered" evidence="4">
    <location>
        <begin position="35"/>
        <end position="79"/>
    </location>
</feature>
<evidence type="ECO:0000313" key="7">
    <source>
        <dbReference type="Proteomes" id="UP000198892"/>
    </source>
</evidence>
<dbReference type="InterPro" id="IPR001249">
    <property type="entry name" value="AcCoA_biotinCC"/>
</dbReference>
<dbReference type="InterPro" id="IPR050709">
    <property type="entry name" value="Biotin_Carboxyl_Carrier/Decarb"/>
</dbReference>
<keyword evidence="2 3" id="KW-0092">Biotin</keyword>
<dbReference type="SUPFAM" id="SSF51230">
    <property type="entry name" value="Single hybrid motif"/>
    <property type="match status" value="1"/>
</dbReference>
<dbReference type="EMBL" id="FOXD01000010">
    <property type="protein sequence ID" value="SFP78151.1"/>
    <property type="molecule type" value="Genomic_DNA"/>
</dbReference>
<organism evidence="6 7">
    <name type="scientific">Salibacterium halotolerans</name>
    <dbReference type="NCBI Taxonomy" id="1884432"/>
    <lineage>
        <taxon>Bacteria</taxon>
        <taxon>Bacillati</taxon>
        <taxon>Bacillota</taxon>
        <taxon>Bacilli</taxon>
        <taxon>Bacillales</taxon>
        <taxon>Bacillaceae</taxon>
    </lineage>
</organism>
<comment type="function">
    <text evidence="3">This protein is a component of the acetyl coenzyme A carboxylase complex; first, biotin carboxylase catalyzes the carboxylation of the carrier protein and then the transcarboxylase transfers the carboxyl group to form malonyl-CoA.</text>
</comment>
<dbReference type="STRING" id="1884432.SAMN05518683_11017"/>
<feature type="compositionally biased region" description="Low complexity" evidence="4">
    <location>
        <begin position="39"/>
        <end position="63"/>
    </location>
</feature>
<dbReference type="CDD" id="cd06850">
    <property type="entry name" value="biotinyl_domain"/>
    <property type="match status" value="1"/>
</dbReference>
<dbReference type="NCBIfam" id="NF005457">
    <property type="entry name" value="PRK07051.1"/>
    <property type="match status" value="1"/>
</dbReference>
<dbReference type="UniPathway" id="UPA00094"/>
<evidence type="ECO:0000313" key="6">
    <source>
        <dbReference type="EMBL" id="SFP78151.1"/>
    </source>
</evidence>
<evidence type="ECO:0000256" key="2">
    <source>
        <dbReference type="ARBA" id="ARBA00023267"/>
    </source>
</evidence>
<gene>
    <name evidence="6" type="ORF">SAMN05518683_11017</name>
</gene>
<dbReference type="AlphaFoldDB" id="A0A1I5T5Q1"/>
<dbReference type="PANTHER" id="PTHR45266">
    <property type="entry name" value="OXALOACETATE DECARBOXYLASE ALPHA CHAIN"/>
    <property type="match status" value="1"/>
</dbReference>
<keyword evidence="3" id="KW-0276">Fatty acid metabolism</keyword>
<dbReference type="Gene3D" id="2.40.50.100">
    <property type="match status" value="1"/>
</dbReference>
<dbReference type="GO" id="GO:0006633">
    <property type="term" value="P:fatty acid biosynthetic process"/>
    <property type="evidence" value="ECO:0007669"/>
    <property type="project" value="UniProtKB-UniPathway"/>
</dbReference>
<keyword evidence="3" id="KW-0444">Lipid biosynthesis</keyword>
<dbReference type="NCBIfam" id="TIGR00531">
    <property type="entry name" value="BCCP"/>
    <property type="match status" value="1"/>
</dbReference>
<dbReference type="RefSeq" id="WP_093337149.1">
    <property type="nucleotide sequence ID" value="NZ_FOXD01000010.1"/>
</dbReference>
<dbReference type="InterPro" id="IPR011053">
    <property type="entry name" value="Single_hybrid_motif"/>
</dbReference>
<feature type="domain" description="Lipoyl-binding" evidence="5">
    <location>
        <begin position="79"/>
        <end position="155"/>
    </location>
</feature>
<protein>
    <recommendedName>
        <fullName evidence="1 3">Biotin carboxyl carrier protein of acetyl-CoA carboxylase</fullName>
    </recommendedName>
</protein>
<keyword evidence="7" id="KW-1185">Reference proteome</keyword>
<evidence type="ECO:0000256" key="1">
    <source>
        <dbReference type="ARBA" id="ARBA00017562"/>
    </source>
</evidence>
<dbReference type="PANTHER" id="PTHR45266:SF3">
    <property type="entry name" value="OXALOACETATE DECARBOXYLASE ALPHA CHAIN"/>
    <property type="match status" value="1"/>
</dbReference>
<dbReference type="GO" id="GO:0009317">
    <property type="term" value="C:acetyl-CoA carboxylase complex"/>
    <property type="evidence" value="ECO:0007669"/>
    <property type="project" value="InterPro"/>
</dbReference>
<accession>A0A1I5T5Q1</accession>